<proteinExistence type="predicted"/>
<evidence type="ECO:0000259" key="3">
    <source>
        <dbReference type="Pfam" id="PF26571"/>
    </source>
</evidence>
<dbReference type="InterPro" id="IPR028994">
    <property type="entry name" value="Integrin_alpha_N"/>
</dbReference>
<evidence type="ECO:0000256" key="2">
    <source>
        <dbReference type="SAM" id="SignalP"/>
    </source>
</evidence>
<comment type="caution">
    <text evidence="4">The sequence shown here is derived from an EMBL/GenBank/DDBJ whole genome shotgun (WGS) entry which is preliminary data.</text>
</comment>
<accession>A0A8J3VEI4</accession>
<feature type="chain" id="PRO_5035214622" description="ARB-07466-like C-terminal domain-containing protein" evidence="2">
    <location>
        <begin position="23"/>
        <end position="484"/>
    </location>
</feature>
<dbReference type="Pfam" id="PF13517">
    <property type="entry name" value="FG-GAP_3"/>
    <property type="match status" value="2"/>
</dbReference>
<organism evidence="4 5">
    <name type="scientific">Rhizocola hellebori</name>
    <dbReference type="NCBI Taxonomy" id="1392758"/>
    <lineage>
        <taxon>Bacteria</taxon>
        <taxon>Bacillati</taxon>
        <taxon>Actinomycetota</taxon>
        <taxon>Actinomycetes</taxon>
        <taxon>Micromonosporales</taxon>
        <taxon>Micromonosporaceae</taxon>
        <taxon>Rhizocola</taxon>
    </lineage>
</organism>
<protein>
    <recommendedName>
        <fullName evidence="3">ARB-07466-like C-terminal domain-containing protein</fullName>
    </recommendedName>
</protein>
<dbReference type="SUPFAM" id="SSF69318">
    <property type="entry name" value="Integrin alpha N-terminal domain"/>
    <property type="match status" value="1"/>
</dbReference>
<gene>
    <name evidence="4" type="ORF">Rhe02_14240</name>
</gene>
<dbReference type="Gene3D" id="2.130.10.130">
    <property type="entry name" value="Integrin alpha, N-terminal"/>
    <property type="match status" value="1"/>
</dbReference>
<dbReference type="PANTHER" id="PTHR44103">
    <property type="entry name" value="PROPROTEIN CONVERTASE P"/>
    <property type="match status" value="1"/>
</dbReference>
<evidence type="ECO:0000313" key="5">
    <source>
        <dbReference type="Proteomes" id="UP000612899"/>
    </source>
</evidence>
<dbReference type="PANTHER" id="PTHR44103:SF1">
    <property type="entry name" value="PROPROTEIN CONVERTASE P"/>
    <property type="match status" value="1"/>
</dbReference>
<evidence type="ECO:0000313" key="4">
    <source>
        <dbReference type="EMBL" id="GIH03357.1"/>
    </source>
</evidence>
<dbReference type="Proteomes" id="UP000612899">
    <property type="component" value="Unassembled WGS sequence"/>
</dbReference>
<reference evidence="4" key="1">
    <citation type="submission" date="2021-01" db="EMBL/GenBank/DDBJ databases">
        <title>Whole genome shotgun sequence of Rhizocola hellebori NBRC 109834.</title>
        <authorList>
            <person name="Komaki H."/>
            <person name="Tamura T."/>
        </authorList>
    </citation>
    <scope>NUCLEOTIDE SEQUENCE</scope>
    <source>
        <strain evidence="4">NBRC 109834</strain>
    </source>
</reference>
<evidence type="ECO:0000256" key="1">
    <source>
        <dbReference type="ARBA" id="ARBA00022729"/>
    </source>
</evidence>
<keyword evidence="5" id="KW-1185">Reference proteome</keyword>
<dbReference type="InterPro" id="IPR013517">
    <property type="entry name" value="FG-GAP"/>
</dbReference>
<dbReference type="InterPro" id="IPR058593">
    <property type="entry name" value="ARB_07466-like_C"/>
</dbReference>
<dbReference type="EMBL" id="BONY01000007">
    <property type="protein sequence ID" value="GIH03357.1"/>
    <property type="molecule type" value="Genomic_DNA"/>
</dbReference>
<name>A0A8J3VEI4_9ACTN</name>
<dbReference type="AlphaFoldDB" id="A0A8J3VEI4"/>
<feature type="signal peptide" evidence="2">
    <location>
        <begin position="1"/>
        <end position="22"/>
    </location>
</feature>
<sequence>MRMWIIVTVLAGFALAITPAPARSAPATPLFGPTIDDYADYYGQDTCDPTPKPGVVSFKDLLQQTYGVHSWGITRSCDTAGVSEHEEGRALDYHFDYYSDVQRAQADDLLGWLLATDIFGNTHAMARRLGLMYIIWNGQIWESYRPFDGWQAYSGSNPHTDHIHFSFSWPGALAQTTWWTGALIPSPPLGQLGDVDGDGRLDVATFGVQLAISRNTSTVGAPARLPAQQIPGDWSAVADPVLADWNDDGKADILGRQGGQLNVWLSDGTLNFAAPVPLGPIERYLQPADFDGDGRVDLASLSADGATLSITRNTLDGLSTLDAEMAGLAAARQLTAVDWDADGKADLLGQEGGALKVWLGRGDATFADPVILGAAARYLPPADFDGDGKPDLAVLTDDASHLVVSGNTSTAGLPSLAAGQPVIGGWATMHQLLPGDFDGDGRADITGRSGGVLQVWLSNSTSAAYDFMSYVALTRRPAPAGELG</sequence>
<feature type="domain" description="ARB-07466-like C-terminal" evidence="3">
    <location>
        <begin position="51"/>
        <end position="163"/>
    </location>
</feature>
<keyword evidence="1 2" id="KW-0732">Signal</keyword>
<dbReference type="Pfam" id="PF26571">
    <property type="entry name" value="VldE"/>
    <property type="match status" value="1"/>
</dbReference>